<dbReference type="InterPro" id="IPR032071">
    <property type="entry name" value="DUF4806"/>
</dbReference>
<reference evidence="3 4" key="1">
    <citation type="submission" date="2023-01" db="EMBL/GenBank/DDBJ databases">
        <authorList>
            <person name="Whitehead M."/>
        </authorList>
    </citation>
    <scope>NUCLEOTIDE SEQUENCE [LARGE SCALE GENOMIC DNA]</scope>
</reference>
<dbReference type="Pfam" id="PF16064">
    <property type="entry name" value="DUF4806"/>
    <property type="match status" value="1"/>
</dbReference>
<evidence type="ECO:0000313" key="3">
    <source>
        <dbReference type="EMBL" id="CAI6363766.1"/>
    </source>
</evidence>
<keyword evidence="4" id="KW-1185">Reference proteome</keyword>
<sequence length="1128" mass="129195">MDQMNKETKYIIGLFEKENSYSIIPIGWLKKSKDGILNCSWPNASRVTAMSIMKGGKPSPKWTTHPVKLIEEFDSYEAAAAKEIELFISSGAESQSDSDTENNEVQEDDYNASLYYFIKLVLEFNSLGSSSEEEPLQIKRKQSTSEPSKKFKKQLIPDKNNDCNIISSAVNTSIGLNTGSNIIGSSNYLPAVSNLSSTLLNGITPEMFIGDHYNDMTLDGQYSGNADSFEQHHISVGGTSTANDVGVLNMTELNRFESDFQTNKMDEILHTTNMYFTRMDRKLDIIIDYIKSNPSANVKPPTLDSNFLDLFPLNDLESLKSFNESLKNDDENLTKLINLIKSIGGSDTKHFIKRVLQKLFSNKLATLCSWTGQKNNYRLVDHQIIKVMKQISNELYQNDENIFEIHVKDWFRHGSQRHKKETSTGCIPRQKRKSIENMSIRHFKRLQLCTKQPKKVSQVEEVCSISSDNCLNSANMDKIIETTVVELTENCNNNTQQLIPKMDFCNNKQINLLLDDLRYKINTADTLNPQVNSNNDDSSSIKDKLQQWVLAYNVKKNSVNSLLKILRSEGLDLPKDVRTLMHTPRSHDIICMNPGTYIHLGLKKMLLIVLKFNINCLRNVNEISLSFNIDGLPLAHSSKQQFWPILCSIINVPFLSKLVFAIGLYFSTLKKPESIDDFLNLFINEAIELVKDGINVDDKVLRISIKQFICDSPAKAFLLNVKGHNSRVGCNTCLEEGEYKEHRMAFLGVNAALRTNESFRARSDDEYHKGNSPLERLPIDMIESVPIDYMHAVCLGAMKRLLKFWVRGKQSTRIPLEKCDAANVELNNLRDFFPSEFIRLPRSLNDIEYWKANEFRTFLLFTGPIILKGRLKKQFYFHFIKLHCAIKILATPALYSTKNEIAYNLIVEFVKEFKTNYGSHFMTHNIHSLIHLPYYAKIHGCLDNFSAFKYENYLGLLKKSISHSRFPLQEAANRILEKINIMYSDHENTIDIEKYKLSNECDGDNHIFNKNQEFIFYQTITLTGANYIISSKVPKNNYIMLITNEVASVRHIYKDQKENIFLNVCIFNKYSNFFEVPLESFIIGSVIVDITSQSNLKRITINDIKYKCFFVPLSTNKAVVMSLSHNIL</sequence>
<dbReference type="PANTHER" id="PTHR33053">
    <property type="entry name" value="PROTEIN, PUTATIVE-RELATED"/>
    <property type="match status" value="1"/>
</dbReference>
<name>A0AAV0X6R4_9HEMI</name>
<proteinExistence type="predicted"/>
<feature type="region of interest" description="Disordered" evidence="1">
    <location>
        <begin position="132"/>
        <end position="153"/>
    </location>
</feature>
<gene>
    <name evidence="3" type="ORF">MEUPH1_LOCUS18666</name>
</gene>
<accession>A0AAV0X6R4</accession>
<dbReference type="PANTHER" id="PTHR33053:SF24">
    <property type="entry name" value="TRANSPOSASE DOMAIN-CONTAINING PROTEIN"/>
    <property type="match status" value="1"/>
</dbReference>
<comment type="caution">
    <text evidence="3">The sequence shown here is derived from an EMBL/GenBank/DDBJ whole genome shotgun (WGS) entry which is preliminary data.</text>
</comment>
<organism evidence="3 4">
    <name type="scientific">Macrosiphum euphorbiae</name>
    <name type="common">potato aphid</name>
    <dbReference type="NCBI Taxonomy" id="13131"/>
    <lineage>
        <taxon>Eukaryota</taxon>
        <taxon>Metazoa</taxon>
        <taxon>Ecdysozoa</taxon>
        <taxon>Arthropoda</taxon>
        <taxon>Hexapoda</taxon>
        <taxon>Insecta</taxon>
        <taxon>Pterygota</taxon>
        <taxon>Neoptera</taxon>
        <taxon>Paraneoptera</taxon>
        <taxon>Hemiptera</taxon>
        <taxon>Sternorrhyncha</taxon>
        <taxon>Aphidomorpha</taxon>
        <taxon>Aphidoidea</taxon>
        <taxon>Aphididae</taxon>
        <taxon>Macrosiphini</taxon>
        <taxon>Macrosiphum</taxon>
    </lineage>
</organism>
<dbReference type="Proteomes" id="UP001160148">
    <property type="component" value="Unassembled WGS sequence"/>
</dbReference>
<dbReference type="AlphaFoldDB" id="A0AAV0X6R4"/>
<protein>
    <recommendedName>
        <fullName evidence="2">DUF4806 domain-containing protein</fullName>
    </recommendedName>
</protein>
<evidence type="ECO:0000259" key="2">
    <source>
        <dbReference type="Pfam" id="PF16064"/>
    </source>
</evidence>
<dbReference type="EMBL" id="CARXXK010000003">
    <property type="protein sequence ID" value="CAI6363766.1"/>
    <property type="molecule type" value="Genomic_DNA"/>
</dbReference>
<evidence type="ECO:0000313" key="4">
    <source>
        <dbReference type="Proteomes" id="UP001160148"/>
    </source>
</evidence>
<feature type="domain" description="DUF4806" evidence="2">
    <location>
        <begin position="310"/>
        <end position="378"/>
    </location>
</feature>
<evidence type="ECO:0000256" key="1">
    <source>
        <dbReference type="SAM" id="MobiDB-lite"/>
    </source>
</evidence>